<accession>A0A1U8IAQ0</accession>
<dbReference type="RefSeq" id="XP_016675306.1">
    <property type="nucleotide sequence ID" value="XM_016819817.1"/>
</dbReference>
<dbReference type="AlphaFoldDB" id="A0A1U8IAQ0"/>
<evidence type="ECO:0000256" key="1">
    <source>
        <dbReference type="SAM" id="MobiDB-lite"/>
    </source>
</evidence>
<name>A0A1U8IAQ0_GOSHI</name>
<reference evidence="2" key="1">
    <citation type="journal article" date="2020" name="Nat. Genet.">
        <title>Genomic diversifications of five Gossypium allopolyploid species and their impact on cotton improvement.</title>
        <authorList>
            <person name="Chen Z.J."/>
            <person name="Sreedasyam A."/>
            <person name="Ando A."/>
            <person name="Song Q."/>
            <person name="De Santiago L.M."/>
            <person name="Hulse-Kemp A.M."/>
            <person name="Ding M."/>
            <person name="Ye W."/>
            <person name="Kirkbride R.C."/>
            <person name="Jenkins J."/>
            <person name="Plott C."/>
            <person name="Lovell J."/>
            <person name="Lin Y.M."/>
            <person name="Vaughn R."/>
            <person name="Liu B."/>
            <person name="Simpson S."/>
            <person name="Scheffler B.E."/>
            <person name="Wen L."/>
            <person name="Saski C.A."/>
            <person name="Grover C.E."/>
            <person name="Hu G."/>
            <person name="Conover J.L."/>
            <person name="Carlson J.W."/>
            <person name="Shu S."/>
            <person name="Boston L.B."/>
            <person name="Williams M."/>
            <person name="Peterson D.G."/>
            <person name="McGee K."/>
            <person name="Jones D.C."/>
            <person name="Wendel J.F."/>
            <person name="Stelly D.M."/>
            <person name="Grimwood J."/>
            <person name="Schmutz J."/>
        </authorList>
    </citation>
    <scope>NUCLEOTIDE SEQUENCE [LARGE SCALE GENOMIC DNA]</scope>
    <source>
        <strain evidence="2">cv. TM-1</strain>
    </source>
</reference>
<organism evidence="2 3">
    <name type="scientific">Gossypium hirsutum</name>
    <name type="common">Upland cotton</name>
    <name type="synonym">Gossypium mexicanum</name>
    <dbReference type="NCBI Taxonomy" id="3635"/>
    <lineage>
        <taxon>Eukaryota</taxon>
        <taxon>Viridiplantae</taxon>
        <taxon>Streptophyta</taxon>
        <taxon>Embryophyta</taxon>
        <taxon>Tracheophyta</taxon>
        <taxon>Spermatophyta</taxon>
        <taxon>Magnoliopsida</taxon>
        <taxon>eudicotyledons</taxon>
        <taxon>Gunneridae</taxon>
        <taxon>Pentapetalae</taxon>
        <taxon>rosids</taxon>
        <taxon>malvids</taxon>
        <taxon>Malvales</taxon>
        <taxon>Malvaceae</taxon>
        <taxon>Malvoideae</taxon>
        <taxon>Gossypium</taxon>
    </lineage>
</organism>
<dbReference type="PANTHER" id="PTHR34482">
    <property type="entry name" value="DNA DAMAGE-INDUCIBLE PROTEIN 1-LIKE"/>
    <property type="match status" value="1"/>
</dbReference>
<dbReference type="PaxDb" id="3635-A0A1U8IAQ0"/>
<dbReference type="KEGG" id="ghi:107894553"/>
<gene>
    <name evidence="3" type="primary">LOC107894553</name>
</gene>
<protein>
    <recommendedName>
        <fullName evidence="4">Gag-Pol polyprotein</fullName>
    </recommendedName>
</protein>
<evidence type="ECO:0000313" key="3">
    <source>
        <dbReference type="RefSeq" id="XP_016675306.1"/>
    </source>
</evidence>
<reference evidence="3" key="2">
    <citation type="submission" date="2025-08" db="UniProtKB">
        <authorList>
            <consortium name="RefSeq"/>
        </authorList>
    </citation>
    <scope>IDENTIFICATION</scope>
</reference>
<sequence length="258" mass="29976">MPRGIDFMRFSKTLVDKIQKQGAEKFRANTEDDAERAEIWLENSIRVFNELSCTPEECLKCAISLLRDDAYHWWKTLISGRMSISEYEREFVQLSKYARKCVPTEAKMFRRFEDGLNEDIRVLVGIIELKEFFVLVEGACKAEKLTRGKKKAESEARDMRKRMMSRSTPTQSKKSKDVYSRSYALAGRSHGNCKKKSLGFRTQATSVASIGDTKCHRPEYEYYGRRHPGSCRRNDGMCYRCGSQCHFINDYPETDGRF</sequence>
<dbReference type="OrthoDB" id="2272416at2759"/>
<evidence type="ECO:0000313" key="2">
    <source>
        <dbReference type="Proteomes" id="UP000818029"/>
    </source>
</evidence>
<evidence type="ECO:0008006" key="4">
    <source>
        <dbReference type="Google" id="ProtNLM"/>
    </source>
</evidence>
<keyword evidence="2" id="KW-1185">Reference proteome</keyword>
<dbReference type="GeneID" id="107894553"/>
<dbReference type="PANTHER" id="PTHR34482:SF36">
    <property type="entry name" value="RETROTRANSPOSON GAG DOMAIN-CONTAINING PROTEIN"/>
    <property type="match status" value="1"/>
</dbReference>
<dbReference type="Proteomes" id="UP000818029">
    <property type="component" value="Chromosome A13"/>
</dbReference>
<feature type="region of interest" description="Disordered" evidence="1">
    <location>
        <begin position="151"/>
        <end position="179"/>
    </location>
</feature>
<proteinExistence type="predicted"/>